<evidence type="ECO:0000313" key="3">
    <source>
        <dbReference type="EnsemblMetazoa" id="ISCW024277-PA"/>
    </source>
</evidence>
<protein>
    <submittedName>
        <fullName evidence="2 3">ABC transporter, putative</fullName>
    </submittedName>
</protein>
<reference evidence="3" key="2">
    <citation type="submission" date="2020-05" db="UniProtKB">
        <authorList>
            <consortium name="EnsemblMetazoa"/>
        </authorList>
    </citation>
    <scope>IDENTIFICATION</scope>
    <source>
        <strain evidence="3">wikel</strain>
    </source>
</reference>
<keyword evidence="4" id="KW-1185">Reference proteome</keyword>
<sequence>MDECELVCDRIGIMVAGQFKCLGTLQHLKGKFGRGYTLNVHLKSVSTLNVADFRAEVEKTFPGIELKSHREAVFDFHMEEKLPWSVLFAKIEELELMFSFEHVLVSECTLEQIFIGFAREQD</sequence>
<dbReference type="PaxDb" id="6945-B7PGE5"/>
<dbReference type="VEuPathDB" id="VectorBase:ISCP_002481"/>
<dbReference type="EnsemblMetazoa" id="ISCW024277-RA">
    <property type="protein sequence ID" value="ISCW024277-PA"/>
    <property type="gene ID" value="ISCW024277"/>
</dbReference>
<accession>B7PGE5</accession>
<feature type="domain" description="ABCA1-4-like C-terminal R2 regulatory" evidence="1">
    <location>
        <begin position="33"/>
        <end position="106"/>
    </location>
</feature>
<dbReference type="VEuPathDB" id="VectorBase:ISCW024277"/>
<name>B7PGE5_IXOSC</name>
<dbReference type="PANTHER" id="PTHR19229:SF250">
    <property type="entry name" value="ABC TRANSPORTER DOMAIN-CONTAINING PROTEIN-RELATED"/>
    <property type="match status" value="1"/>
</dbReference>
<reference evidence="2 4" key="1">
    <citation type="submission" date="2008-03" db="EMBL/GenBank/DDBJ databases">
        <title>Annotation of Ixodes scapularis.</title>
        <authorList>
            <consortium name="Ixodes scapularis Genome Project Consortium"/>
            <person name="Caler E."/>
            <person name="Hannick L.I."/>
            <person name="Bidwell S."/>
            <person name="Joardar V."/>
            <person name="Thiagarajan M."/>
            <person name="Amedeo P."/>
            <person name="Galinsky K.J."/>
            <person name="Schobel S."/>
            <person name="Inman J."/>
            <person name="Hostetler J."/>
            <person name="Miller J."/>
            <person name="Hammond M."/>
            <person name="Megy K."/>
            <person name="Lawson D."/>
            <person name="Kodira C."/>
            <person name="Sutton G."/>
            <person name="Meyer J."/>
            <person name="Hill C.A."/>
            <person name="Birren B."/>
            <person name="Nene V."/>
            <person name="Collins F."/>
            <person name="Alarcon-Chaidez F."/>
            <person name="Wikel S."/>
            <person name="Strausberg R."/>
        </authorList>
    </citation>
    <scope>NUCLEOTIDE SEQUENCE [LARGE SCALE GENOMIC DNA]</scope>
    <source>
        <strain evidence="4">Wikel</strain>
        <strain evidence="2">Wikel colony</strain>
    </source>
</reference>
<dbReference type="EMBL" id="DS707713">
    <property type="protein sequence ID" value="EEC05667.1"/>
    <property type="molecule type" value="Genomic_DNA"/>
</dbReference>
<evidence type="ECO:0000259" key="1">
    <source>
        <dbReference type="Pfam" id="PF23321"/>
    </source>
</evidence>
<dbReference type="AlphaFoldDB" id="B7PGE5"/>
<dbReference type="GO" id="GO:0016020">
    <property type="term" value="C:membrane"/>
    <property type="evidence" value="ECO:0007669"/>
    <property type="project" value="InterPro"/>
</dbReference>
<dbReference type="OrthoDB" id="6512899at2759"/>
<proteinExistence type="predicted"/>
<evidence type="ECO:0000313" key="4">
    <source>
        <dbReference type="Proteomes" id="UP000001555"/>
    </source>
</evidence>
<gene>
    <name evidence="2" type="ORF">IscW_ISCW024277</name>
</gene>
<dbReference type="GO" id="GO:0140359">
    <property type="term" value="F:ABC-type transporter activity"/>
    <property type="evidence" value="ECO:0007669"/>
    <property type="project" value="InterPro"/>
</dbReference>
<dbReference type="Proteomes" id="UP000001555">
    <property type="component" value="Unassembled WGS sequence"/>
</dbReference>
<dbReference type="VEuPathDB" id="VectorBase:ISCI024277"/>
<feature type="non-terminal residue" evidence="2">
    <location>
        <position position="122"/>
    </location>
</feature>
<dbReference type="InterPro" id="IPR056264">
    <property type="entry name" value="R2_ABCA1-4-like"/>
</dbReference>
<dbReference type="InterPro" id="IPR026082">
    <property type="entry name" value="ABCA"/>
</dbReference>
<organism>
    <name type="scientific">Ixodes scapularis</name>
    <name type="common">Black-legged tick</name>
    <name type="synonym">Deer tick</name>
    <dbReference type="NCBI Taxonomy" id="6945"/>
    <lineage>
        <taxon>Eukaryota</taxon>
        <taxon>Metazoa</taxon>
        <taxon>Ecdysozoa</taxon>
        <taxon>Arthropoda</taxon>
        <taxon>Chelicerata</taxon>
        <taxon>Arachnida</taxon>
        <taxon>Acari</taxon>
        <taxon>Parasitiformes</taxon>
        <taxon>Ixodida</taxon>
        <taxon>Ixodoidea</taxon>
        <taxon>Ixodidae</taxon>
        <taxon>Ixodinae</taxon>
        <taxon>Ixodes</taxon>
    </lineage>
</organism>
<dbReference type="PANTHER" id="PTHR19229">
    <property type="entry name" value="ATP-BINDING CASSETTE TRANSPORTER SUBFAMILY A ABCA"/>
    <property type="match status" value="1"/>
</dbReference>
<dbReference type="Pfam" id="PF23321">
    <property type="entry name" value="R1_ABCA1"/>
    <property type="match status" value="1"/>
</dbReference>
<evidence type="ECO:0000313" key="2">
    <source>
        <dbReference type="EMBL" id="EEC05667.1"/>
    </source>
</evidence>
<dbReference type="HOGENOM" id="CLU_000604_1_24_1"/>
<dbReference type="EMBL" id="ABJB010721285">
    <property type="status" value="NOT_ANNOTATED_CDS"/>
    <property type="molecule type" value="Genomic_DNA"/>
</dbReference>